<gene>
    <name evidence="7" type="ORF">CWATWH0003_1253</name>
</gene>
<dbReference type="Pfam" id="PF06305">
    <property type="entry name" value="LapA_dom"/>
    <property type="match status" value="1"/>
</dbReference>
<dbReference type="AlphaFoldDB" id="G5J169"/>
<reference evidence="7 8" key="1">
    <citation type="journal article" date="2011" name="Front. Microbiol.">
        <title>Two Strains of Crocosphaera watsonii with Highly Conserved Genomes are Distinguished by Strain-Specific Features.</title>
        <authorList>
            <person name="Bench S.R."/>
            <person name="Ilikchyan I.N."/>
            <person name="Tripp H.J."/>
            <person name="Zehr J.P."/>
        </authorList>
    </citation>
    <scope>NUCLEOTIDE SEQUENCE [LARGE SCALE GENOMIC DNA]</scope>
    <source>
        <strain evidence="7 8">WH 0003</strain>
    </source>
</reference>
<evidence type="ECO:0000256" key="3">
    <source>
        <dbReference type="ARBA" id="ARBA00022989"/>
    </source>
</evidence>
<keyword evidence="2 5" id="KW-0812">Transmembrane</keyword>
<evidence type="ECO:0000259" key="6">
    <source>
        <dbReference type="Pfam" id="PF06305"/>
    </source>
</evidence>
<dbReference type="Proteomes" id="UP000003477">
    <property type="component" value="Unassembled WGS sequence"/>
</dbReference>
<protein>
    <recommendedName>
        <fullName evidence="6">Lipopolysaccharide assembly protein A domain-containing protein</fullName>
    </recommendedName>
</protein>
<evidence type="ECO:0000256" key="1">
    <source>
        <dbReference type="ARBA" id="ARBA00022475"/>
    </source>
</evidence>
<dbReference type="PATRIC" id="fig|423471.3.peg.1155"/>
<evidence type="ECO:0000256" key="2">
    <source>
        <dbReference type="ARBA" id="ARBA00022692"/>
    </source>
</evidence>
<dbReference type="InterPro" id="IPR010445">
    <property type="entry name" value="LapA_dom"/>
</dbReference>
<evidence type="ECO:0000256" key="4">
    <source>
        <dbReference type="ARBA" id="ARBA00023136"/>
    </source>
</evidence>
<keyword evidence="1" id="KW-1003">Cell membrane</keyword>
<organism evidence="7 8">
    <name type="scientific">Crocosphaera watsonii WH 0003</name>
    <dbReference type="NCBI Taxonomy" id="423471"/>
    <lineage>
        <taxon>Bacteria</taxon>
        <taxon>Bacillati</taxon>
        <taxon>Cyanobacteriota</taxon>
        <taxon>Cyanophyceae</taxon>
        <taxon>Oscillatoriophycideae</taxon>
        <taxon>Chroococcales</taxon>
        <taxon>Aphanothecaceae</taxon>
        <taxon>Crocosphaera</taxon>
    </lineage>
</organism>
<keyword evidence="3 5" id="KW-1133">Transmembrane helix</keyword>
<evidence type="ECO:0000313" key="8">
    <source>
        <dbReference type="Proteomes" id="UP000003477"/>
    </source>
</evidence>
<dbReference type="GeneID" id="88765081"/>
<dbReference type="EMBL" id="AESD01000204">
    <property type="protein sequence ID" value="EHJ14060.1"/>
    <property type="molecule type" value="Genomic_DNA"/>
</dbReference>
<dbReference type="RefSeq" id="WP_007304350.1">
    <property type="nucleotide sequence ID" value="NZ_AESD01000204.1"/>
</dbReference>
<proteinExistence type="predicted"/>
<comment type="caution">
    <text evidence="7">The sequence shown here is derived from an EMBL/GenBank/DDBJ whole genome shotgun (WGS) entry which is preliminary data.</text>
</comment>
<accession>G5J169</accession>
<feature type="domain" description="Lipopolysaccharide assembly protein A" evidence="6">
    <location>
        <begin position="27"/>
        <end position="77"/>
    </location>
</feature>
<name>G5J169_CROWT</name>
<sequence length="78" mass="8710">MLKQLTNVIVAVMMAFWIGAIAIFSIQNITGVSLKFLFWESIELPIGVLLSFCLGGGLIVGSFLPFLLKPSRRIRKQR</sequence>
<evidence type="ECO:0000256" key="5">
    <source>
        <dbReference type="SAM" id="Phobius"/>
    </source>
</evidence>
<feature type="transmembrane region" description="Helical" evidence="5">
    <location>
        <begin position="46"/>
        <end position="68"/>
    </location>
</feature>
<keyword evidence="4 5" id="KW-0472">Membrane</keyword>
<dbReference type="GO" id="GO:0005886">
    <property type="term" value="C:plasma membrane"/>
    <property type="evidence" value="ECO:0007669"/>
    <property type="project" value="InterPro"/>
</dbReference>
<feature type="transmembrane region" description="Helical" evidence="5">
    <location>
        <begin position="7"/>
        <end position="26"/>
    </location>
</feature>
<evidence type="ECO:0000313" key="7">
    <source>
        <dbReference type="EMBL" id="EHJ14060.1"/>
    </source>
</evidence>